<sequence>MTTTSESSESSLKDMLVGWKELNIMRGTECSVTIRVGSGAEIQLQPLANMFGRKAAAELRKHVSKRRQQNYPTESTHETKSRRVVNGADCGEVPIPTHVTAIEAGLSQLRNSTHALAAGKMLGRKAGADIRKYVAKRKQQNYSTESSRGTKARRVVNGEDHGEVAVPINAPDIDAGISQMRNAIGDIDFGSSEARIQPTTGQLAAIPRQHRGERLDWATMVEVEPQPEVDYDEATHRTIPQNDYQDSKEYQGRLLSAMFSAEVPPTDAQCCQSVEHAGPLYICVDCDVC</sequence>
<evidence type="ECO:0000256" key="1">
    <source>
        <dbReference type="SAM" id="MobiDB-lite"/>
    </source>
</evidence>
<dbReference type="EMBL" id="KN837150">
    <property type="protein sequence ID" value="KIJ39691.1"/>
    <property type="molecule type" value="Genomic_DNA"/>
</dbReference>
<accession>A0A0C9VPB3</accession>
<name>A0A0C9VPB3_SPHS4</name>
<dbReference type="AlphaFoldDB" id="A0A0C9VPB3"/>
<evidence type="ECO:0000313" key="3">
    <source>
        <dbReference type="Proteomes" id="UP000054279"/>
    </source>
</evidence>
<dbReference type="HOGENOM" id="CLU_963695_0_0_1"/>
<gene>
    <name evidence="2" type="ORF">M422DRAFT_49536</name>
</gene>
<proteinExistence type="predicted"/>
<organism evidence="2 3">
    <name type="scientific">Sphaerobolus stellatus (strain SS14)</name>
    <dbReference type="NCBI Taxonomy" id="990650"/>
    <lineage>
        <taxon>Eukaryota</taxon>
        <taxon>Fungi</taxon>
        <taxon>Dikarya</taxon>
        <taxon>Basidiomycota</taxon>
        <taxon>Agaricomycotina</taxon>
        <taxon>Agaricomycetes</taxon>
        <taxon>Phallomycetidae</taxon>
        <taxon>Geastrales</taxon>
        <taxon>Sphaerobolaceae</taxon>
        <taxon>Sphaerobolus</taxon>
    </lineage>
</organism>
<feature type="region of interest" description="Disordered" evidence="1">
    <location>
        <begin position="62"/>
        <end position="81"/>
    </location>
</feature>
<reference evidence="2 3" key="1">
    <citation type="submission" date="2014-06" db="EMBL/GenBank/DDBJ databases">
        <title>Evolutionary Origins and Diversification of the Mycorrhizal Mutualists.</title>
        <authorList>
            <consortium name="DOE Joint Genome Institute"/>
            <consortium name="Mycorrhizal Genomics Consortium"/>
            <person name="Kohler A."/>
            <person name="Kuo A."/>
            <person name="Nagy L.G."/>
            <person name="Floudas D."/>
            <person name="Copeland A."/>
            <person name="Barry K.W."/>
            <person name="Cichocki N."/>
            <person name="Veneault-Fourrey C."/>
            <person name="LaButti K."/>
            <person name="Lindquist E.A."/>
            <person name="Lipzen A."/>
            <person name="Lundell T."/>
            <person name="Morin E."/>
            <person name="Murat C."/>
            <person name="Riley R."/>
            <person name="Ohm R."/>
            <person name="Sun H."/>
            <person name="Tunlid A."/>
            <person name="Henrissat B."/>
            <person name="Grigoriev I.V."/>
            <person name="Hibbett D.S."/>
            <person name="Martin F."/>
        </authorList>
    </citation>
    <scope>NUCLEOTIDE SEQUENCE [LARGE SCALE GENOMIC DNA]</scope>
    <source>
        <strain evidence="2 3">SS14</strain>
    </source>
</reference>
<evidence type="ECO:0000313" key="2">
    <source>
        <dbReference type="EMBL" id="KIJ39691.1"/>
    </source>
</evidence>
<dbReference type="Proteomes" id="UP000054279">
    <property type="component" value="Unassembled WGS sequence"/>
</dbReference>
<keyword evidence="3" id="KW-1185">Reference proteome</keyword>
<protein>
    <submittedName>
        <fullName evidence="2">Unplaced genomic scaffold SPHSTscaffold_75, whole genome shotgun sequence</fullName>
    </submittedName>
</protein>